<name>A0A0C1RJB4_9CYAN</name>
<organism evidence="6">
    <name type="scientific">Tolypothrix bouteillei VB521301</name>
    <dbReference type="NCBI Taxonomy" id="1479485"/>
    <lineage>
        <taxon>Bacteria</taxon>
        <taxon>Bacillati</taxon>
        <taxon>Cyanobacteriota</taxon>
        <taxon>Cyanophyceae</taxon>
        <taxon>Nostocales</taxon>
        <taxon>Tolypothrichaceae</taxon>
        <taxon>Tolypothrix</taxon>
    </lineage>
</organism>
<dbReference type="PRINTS" id="PR00778">
    <property type="entry name" value="HTHARSR"/>
</dbReference>
<keyword evidence="3" id="KW-0804">Transcription</keyword>
<comment type="caution">
    <text evidence="6">The sequence shown here is derived from an EMBL/GenBank/DDBJ whole genome shotgun (WGS) entry which is preliminary data.</text>
</comment>
<dbReference type="CDD" id="cd00090">
    <property type="entry name" value="HTH_ARSR"/>
    <property type="match status" value="1"/>
</dbReference>
<reference evidence="6" key="1">
    <citation type="journal article" date="2015" name="Genome Announc.">
        <title>Draft Genome Sequence of Tolypothrix boutellei Strain VB521301.</title>
        <authorList>
            <person name="Chandrababunaidu M.M."/>
            <person name="Singh D."/>
            <person name="Sen D."/>
            <person name="Bhan S."/>
            <person name="Das S."/>
            <person name="Gupta A."/>
            <person name="Adhikary S.P."/>
            <person name="Tripathy S."/>
        </authorList>
    </citation>
    <scope>NUCLEOTIDE SEQUENCE</scope>
    <source>
        <strain evidence="6">VB521301</strain>
    </source>
</reference>
<dbReference type="EMBL" id="JHEG04000001">
    <property type="protein sequence ID" value="KAF3890589.1"/>
    <property type="molecule type" value="Genomic_DNA"/>
</dbReference>
<proteinExistence type="predicted"/>
<dbReference type="PANTHER" id="PTHR33154">
    <property type="entry name" value="TRANSCRIPTIONAL REGULATOR, ARSR FAMILY"/>
    <property type="match status" value="1"/>
</dbReference>
<evidence type="ECO:0000256" key="2">
    <source>
        <dbReference type="ARBA" id="ARBA00023125"/>
    </source>
</evidence>
<dbReference type="InterPro" id="IPR036388">
    <property type="entry name" value="WH-like_DNA-bd_sf"/>
</dbReference>
<dbReference type="OrthoDB" id="9798835at2"/>
<dbReference type="InterPro" id="IPR011991">
    <property type="entry name" value="ArsR-like_HTH"/>
</dbReference>
<evidence type="ECO:0000313" key="7">
    <source>
        <dbReference type="Proteomes" id="UP000029738"/>
    </source>
</evidence>
<gene>
    <name evidence="6" type="ORF">DA73_0210930</name>
    <name evidence="5" type="ORF">DA73_0400037905</name>
</gene>
<accession>A0A0C1RJB4</accession>
<dbReference type="Pfam" id="PF01022">
    <property type="entry name" value="HTH_5"/>
    <property type="match status" value="1"/>
</dbReference>
<dbReference type="RefSeq" id="WP_038085687.1">
    <property type="nucleotide sequence ID" value="NZ_JHEG04000001.1"/>
</dbReference>
<keyword evidence="2" id="KW-0238">DNA-binding</keyword>
<dbReference type="Gene3D" id="1.10.10.10">
    <property type="entry name" value="Winged helix-like DNA-binding domain superfamily/Winged helix DNA-binding domain"/>
    <property type="match status" value="1"/>
</dbReference>
<keyword evidence="7" id="KW-1185">Reference proteome</keyword>
<protein>
    <submittedName>
        <fullName evidence="6">ArsR family transcriptional regulator</fullName>
    </submittedName>
    <submittedName>
        <fullName evidence="5">Winged helix-turn-helix transcriptional regulator</fullName>
    </submittedName>
</protein>
<dbReference type="InterPro" id="IPR001845">
    <property type="entry name" value="HTH_ArsR_DNA-bd_dom"/>
</dbReference>
<dbReference type="InterPro" id="IPR051081">
    <property type="entry name" value="HTH_MetalResp_TranReg"/>
</dbReference>
<dbReference type="SMART" id="SM00418">
    <property type="entry name" value="HTH_ARSR"/>
    <property type="match status" value="1"/>
</dbReference>
<dbReference type="PANTHER" id="PTHR33154:SF18">
    <property type="entry name" value="ARSENICAL RESISTANCE OPERON REPRESSOR"/>
    <property type="match status" value="1"/>
</dbReference>
<sequence>MKNRTKKQIDCVEKLKILGDDTRLSVLQLLMNSPRYVGEMNAILGLEQSLLSHHLQVLRRAKLVVQERDGKAVLYRLAPEVELTASKALNLGCCVLYFQENL</sequence>
<keyword evidence="1" id="KW-0805">Transcription regulation</keyword>
<evidence type="ECO:0000313" key="5">
    <source>
        <dbReference type="EMBL" id="KAF3890589.1"/>
    </source>
</evidence>
<dbReference type="NCBIfam" id="NF033788">
    <property type="entry name" value="HTH_metalloreg"/>
    <property type="match status" value="1"/>
</dbReference>
<dbReference type="SUPFAM" id="SSF46785">
    <property type="entry name" value="Winged helix' DNA-binding domain"/>
    <property type="match status" value="1"/>
</dbReference>
<feature type="domain" description="HTH arsR-type" evidence="4">
    <location>
        <begin position="3"/>
        <end position="102"/>
    </location>
</feature>
<dbReference type="PROSITE" id="PS50987">
    <property type="entry name" value="HTH_ARSR_2"/>
    <property type="match status" value="1"/>
</dbReference>
<dbReference type="GO" id="GO:0003700">
    <property type="term" value="F:DNA-binding transcription factor activity"/>
    <property type="evidence" value="ECO:0007669"/>
    <property type="project" value="InterPro"/>
</dbReference>
<evidence type="ECO:0000313" key="6">
    <source>
        <dbReference type="EMBL" id="KIE12100.1"/>
    </source>
</evidence>
<evidence type="ECO:0000256" key="1">
    <source>
        <dbReference type="ARBA" id="ARBA00023015"/>
    </source>
</evidence>
<dbReference type="InterPro" id="IPR036390">
    <property type="entry name" value="WH_DNA-bd_sf"/>
</dbReference>
<dbReference type="STRING" id="1479485.DA73_0210930"/>
<reference evidence="5" key="2">
    <citation type="submission" date="2019-11" db="EMBL/GenBank/DDBJ databases">
        <title>Improved Assembly of Tolypothrix boutellei genome.</title>
        <authorList>
            <person name="Sarangi A.N."/>
            <person name="Mukherjee M."/>
            <person name="Ghosh S."/>
            <person name="Singh D."/>
            <person name="Das A."/>
            <person name="Kant S."/>
            <person name="Prusty A."/>
            <person name="Tripathy S."/>
        </authorList>
    </citation>
    <scope>NUCLEOTIDE SEQUENCE</scope>
    <source>
        <strain evidence="5">VB521301</strain>
    </source>
</reference>
<evidence type="ECO:0000259" key="4">
    <source>
        <dbReference type="PROSITE" id="PS50987"/>
    </source>
</evidence>
<evidence type="ECO:0000256" key="3">
    <source>
        <dbReference type="ARBA" id="ARBA00023163"/>
    </source>
</evidence>
<dbReference type="GO" id="GO:0003677">
    <property type="term" value="F:DNA binding"/>
    <property type="evidence" value="ECO:0007669"/>
    <property type="project" value="UniProtKB-KW"/>
</dbReference>
<dbReference type="Proteomes" id="UP000029738">
    <property type="component" value="Unassembled WGS sequence"/>
</dbReference>
<dbReference type="AlphaFoldDB" id="A0A0C1RJB4"/>
<dbReference type="EMBL" id="JHEG02000037">
    <property type="protein sequence ID" value="KIE12100.1"/>
    <property type="molecule type" value="Genomic_DNA"/>
</dbReference>